<evidence type="ECO:0000256" key="2">
    <source>
        <dbReference type="ARBA" id="ARBA00023239"/>
    </source>
</evidence>
<evidence type="ECO:0000256" key="1">
    <source>
        <dbReference type="ARBA" id="ARBA00023016"/>
    </source>
</evidence>
<dbReference type="Pfam" id="PF01965">
    <property type="entry name" value="DJ-1_PfpI"/>
    <property type="match status" value="1"/>
</dbReference>
<name>A0A1S3K1G4_LINAN</name>
<accession>A0A1S3K1G4</accession>
<dbReference type="KEGG" id="lak:106178024"/>
<feature type="domain" description="DJ-1/PfpI" evidence="4">
    <location>
        <begin position="26"/>
        <end position="222"/>
    </location>
</feature>
<dbReference type="CDD" id="cd03141">
    <property type="entry name" value="GATase1_Hsp31_like"/>
    <property type="match status" value="1"/>
</dbReference>
<dbReference type="Gene3D" id="3.40.50.880">
    <property type="match status" value="1"/>
</dbReference>
<dbReference type="InterPro" id="IPR002818">
    <property type="entry name" value="DJ-1/PfpI"/>
</dbReference>
<gene>
    <name evidence="6" type="primary">LOC106178024</name>
</gene>
<dbReference type="Proteomes" id="UP000085678">
    <property type="component" value="Unplaced"/>
</dbReference>
<evidence type="ECO:0000313" key="5">
    <source>
        <dbReference type="Proteomes" id="UP000085678"/>
    </source>
</evidence>
<dbReference type="OMA" id="GEKTGFW"/>
<dbReference type="GO" id="GO:0019243">
    <property type="term" value="P:methylglyoxal catabolic process to D-lactate via S-lactoyl-glutathione"/>
    <property type="evidence" value="ECO:0007669"/>
    <property type="project" value="TreeGrafter"/>
</dbReference>
<dbReference type="GeneID" id="106178024"/>
<evidence type="ECO:0000256" key="3">
    <source>
        <dbReference type="ARBA" id="ARBA00038493"/>
    </source>
</evidence>
<dbReference type="GO" id="GO:0019172">
    <property type="term" value="F:glyoxalase III activity"/>
    <property type="evidence" value="ECO:0007669"/>
    <property type="project" value="TreeGrafter"/>
</dbReference>
<dbReference type="GO" id="GO:0005737">
    <property type="term" value="C:cytoplasm"/>
    <property type="evidence" value="ECO:0007669"/>
    <property type="project" value="TreeGrafter"/>
</dbReference>
<reference evidence="6" key="1">
    <citation type="submission" date="2025-08" db="UniProtKB">
        <authorList>
            <consortium name="RefSeq"/>
        </authorList>
    </citation>
    <scope>IDENTIFICATION</scope>
    <source>
        <tissue evidence="6">Gonads</tissue>
    </source>
</reference>
<dbReference type="RefSeq" id="XP_013416470.1">
    <property type="nucleotide sequence ID" value="XM_013561016.1"/>
</dbReference>
<comment type="similarity">
    <text evidence="3">Belongs to the peptidase C56 family. HSP31-like subfamily.</text>
</comment>
<dbReference type="InParanoid" id="A0A1S3K1G4"/>
<dbReference type="AlphaFoldDB" id="A0A1S3K1G4"/>
<keyword evidence="5" id="KW-1185">Reference proteome</keyword>
<dbReference type="PANTHER" id="PTHR48094">
    <property type="entry name" value="PROTEIN/NUCLEIC ACID DEGLYCASE DJ-1-RELATED"/>
    <property type="match status" value="1"/>
</dbReference>
<protein>
    <submittedName>
        <fullName evidence="6">Glyoxalase 3</fullName>
    </submittedName>
</protein>
<dbReference type="InterPro" id="IPR029062">
    <property type="entry name" value="Class_I_gatase-like"/>
</dbReference>
<dbReference type="InterPro" id="IPR050325">
    <property type="entry name" value="Prot/Nucl_acid_deglycase"/>
</dbReference>
<sequence>MKALFVLTSCSEIKTVGMKTGWYLPEVAHPYEVFTKAGVQVDFVSPNGGMAPMDPGSAEAFKDDAVCKAFLANETAMDAIANTKTPAQVTPGEYKIIFYAGGHGPMFDLPDNVEIAKLATAVYEAEGAVGAVCHGTVGLIPVKLSSGELLIKGLKLTSFTDAEEKAVNLDGAMPFLLETRLKELEAVFEGADNFACNVQVSRRVVTGQNPASATKTAEELLKVAK</sequence>
<evidence type="ECO:0000313" key="6">
    <source>
        <dbReference type="RefSeq" id="XP_013416470.1"/>
    </source>
</evidence>
<keyword evidence="1" id="KW-0346">Stress response</keyword>
<dbReference type="OrthoDB" id="543156at2759"/>
<dbReference type="PANTHER" id="PTHR48094:SF11">
    <property type="entry name" value="GLUTATHIONE-INDEPENDENT GLYOXALASE HSP31-RELATED"/>
    <property type="match status" value="1"/>
</dbReference>
<dbReference type="SUPFAM" id="SSF52317">
    <property type="entry name" value="Class I glutamine amidotransferase-like"/>
    <property type="match status" value="1"/>
</dbReference>
<keyword evidence="2" id="KW-0456">Lyase</keyword>
<organism evidence="5 6">
    <name type="scientific">Lingula anatina</name>
    <name type="common">Brachiopod</name>
    <name type="synonym">Lingula unguis</name>
    <dbReference type="NCBI Taxonomy" id="7574"/>
    <lineage>
        <taxon>Eukaryota</taxon>
        <taxon>Metazoa</taxon>
        <taxon>Spiralia</taxon>
        <taxon>Lophotrochozoa</taxon>
        <taxon>Brachiopoda</taxon>
        <taxon>Linguliformea</taxon>
        <taxon>Lingulata</taxon>
        <taxon>Lingulida</taxon>
        <taxon>Linguloidea</taxon>
        <taxon>Lingulidae</taxon>
        <taxon>Lingula</taxon>
    </lineage>
</organism>
<proteinExistence type="inferred from homology"/>
<dbReference type="STRING" id="7574.A0A1S3K1G4"/>
<evidence type="ECO:0000259" key="4">
    <source>
        <dbReference type="Pfam" id="PF01965"/>
    </source>
</evidence>